<comment type="cofactor">
    <cofactor evidence="1">
        <name>Ca(2+)</name>
        <dbReference type="ChEBI" id="CHEBI:29108"/>
    </cofactor>
</comment>
<dbReference type="PANTHER" id="PTHR38340:SF1">
    <property type="entry name" value="S-LAYER PROTEIN"/>
    <property type="match status" value="1"/>
</dbReference>
<feature type="domain" description="Peptidase metallopeptidase" evidence="7">
    <location>
        <begin position="91"/>
        <end position="279"/>
    </location>
</feature>
<dbReference type="InterPro" id="IPR024079">
    <property type="entry name" value="MetalloPept_cat_dom_sf"/>
</dbReference>
<comment type="caution">
    <text evidence="8">The sequence shown here is derived from an EMBL/GenBank/DDBJ whole genome shotgun (WGS) entry which is preliminary data.</text>
</comment>
<dbReference type="Pfam" id="PF08548">
    <property type="entry name" value="Peptidase_M10_C"/>
    <property type="match status" value="1"/>
</dbReference>
<organism evidence="8 9">
    <name type="scientific">Phenylobacterium kunshanense</name>
    <dbReference type="NCBI Taxonomy" id="1445034"/>
    <lineage>
        <taxon>Bacteria</taxon>
        <taxon>Pseudomonadati</taxon>
        <taxon>Pseudomonadota</taxon>
        <taxon>Alphaproteobacteria</taxon>
        <taxon>Caulobacterales</taxon>
        <taxon>Caulobacteraceae</taxon>
        <taxon>Phenylobacterium</taxon>
    </lineage>
</organism>
<name>A0A328BIT6_9CAUL</name>
<evidence type="ECO:0000313" key="8">
    <source>
        <dbReference type="EMBL" id="RAK67210.1"/>
    </source>
</evidence>
<dbReference type="GO" id="GO:0008237">
    <property type="term" value="F:metallopeptidase activity"/>
    <property type="evidence" value="ECO:0007669"/>
    <property type="project" value="InterPro"/>
</dbReference>
<dbReference type="PRINTS" id="PR00313">
    <property type="entry name" value="CABNDNGRPT"/>
</dbReference>
<dbReference type="Gene3D" id="3.40.390.10">
    <property type="entry name" value="Collagenase (Catalytic Domain)"/>
    <property type="match status" value="1"/>
</dbReference>
<accession>A0A328BIT6</accession>
<dbReference type="OrthoDB" id="733404at2"/>
<dbReference type="InterPro" id="IPR001343">
    <property type="entry name" value="Hemolysn_Ca-bd"/>
</dbReference>
<gene>
    <name evidence="8" type="ORF">DJ019_04545</name>
</gene>
<evidence type="ECO:0000259" key="7">
    <source>
        <dbReference type="SMART" id="SM00235"/>
    </source>
</evidence>
<sequence length="603" mass="61666">MPFASATDTAQAATDIFAQGVRPFGGEAPLGCACPVCRGAVTVVEDGGEGALQGYLNADQRSGAVVNGKQSFSIDRAGLQMTGFDPDTMQPYPGWGGTAGQAFTVTYAFRSSAPFNMPSDTEGFQRFNAQQIYQAEQALAAWSDVANITFVRVGSGAEGEEAYSNNAAILFSNYTSGESGSSAFASYPGSTAASSTAGDVWINITAGSNSIPSMGNYGAHVLIHEIGHAIGLAHPGDYNSTADGGAITYSSDAEYYEDTRQYTVMSYFSESNTGASYGGRYASAPQLDDIRAAQIEYGANMTTRTGDTVYGFNANAGRDWFAATSSSTRLIFAVWDAGGNDTFDFSGYSQNQTIDLREGFFSNVGSLVGNVAVAQGAKIENAIGGFGADTINGNALANRIAGNAGADRIFSGAGNDTIEGGAGSGYLRGEDGNDSIIGGAAFDDIHGNTGNDTASGGDGDDWVVGGKDNDVLFGDAGGDVVFGNLGDDTVHGGSGNDTVRGGQGNDTLSGGDGDDYVSGDRGSDTMTGGAGADLFHTSSDAGIDSVFDFNLAEGDRVLLDPGTTFSVAQVGADVVITLGSPSDQMILVGIQLSSLTPGWIFGA</sequence>
<dbReference type="InterPro" id="IPR011049">
    <property type="entry name" value="Serralysin-like_metalloprot_C"/>
</dbReference>
<reference evidence="8 9" key="1">
    <citation type="submission" date="2018-05" db="EMBL/GenBank/DDBJ databases">
        <authorList>
            <person name="Lanie J.A."/>
            <person name="Ng W.-L."/>
            <person name="Kazmierczak K.M."/>
            <person name="Andrzejewski T.M."/>
            <person name="Davidsen T.M."/>
            <person name="Wayne K.J."/>
            <person name="Tettelin H."/>
            <person name="Glass J.I."/>
            <person name="Rusch D."/>
            <person name="Podicherti R."/>
            <person name="Tsui H.-C.T."/>
            <person name="Winkler M.E."/>
        </authorList>
    </citation>
    <scope>NUCLEOTIDE SEQUENCE [LARGE SCALE GENOMIC DNA]</scope>
    <source>
        <strain evidence="8 9">BUT-10</strain>
    </source>
</reference>
<dbReference type="InterPro" id="IPR034033">
    <property type="entry name" value="Serralysin-like"/>
</dbReference>
<protein>
    <recommendedName>
        <fullName evidence="7">Peptidase metallopeptidase domain-containing protein</fullName>
    </recommendedName>
</protein>
<dbReference type="Proteomes" id="UP000249524">
    <property type="component" value="Unassembled WGS sequence"/>
</dbReference>
<dbReference type="SUPFAM" id="SSF55486">
    <property type="entry name" value="Metalloproteases ('zincins'), catalytic domain"/>
    <property type="match status" value="1"/>
</dbReference>
<evidence type="ECO:0000256" key="5">
    <source>
        <dbReference type="ARBA" id="ARBA00022737"/>
    </source>
</evidence>
<dbReference type="SMART" id="SM00235">
    <property type="entry name" value="ZnMc"/>
    <property type="match status" value="1"/>
</dbReference>
<evidence type="ECO:0000256" key="4">
    <source>
        <dbReference type="ARBA" id="ARBA00022525"/>
    </source>
</evidence>
<dbReference type="GO" id="GO:0006508">
    <property type="term" value="P:proteolysis"/>
    <property type="evidence" value="ECO:0007669"/>
    <property type="project" value="InterPro"/>
</dbReference>
<comment type="subcellular location">
    <subcellularLocation>
        <location evidence="2">Secreted</location>
    </subcellularLocation>
</comment>
<dbReference type="InterPro" id="IPR050557">
    <property type="entry name" value="RTX_toxin/Mannuronan_C5-epim"/>
</dbReference>
<evidence type="ECO:0000313" key="9">
    <source>
        <dbReference type="Proteomes" id="UP000249524"/>
    </source>
</evidence>
<dbReference type="RefSeq" id="WP_111274821.1">
    <property type="nucleotide sequence ID" value="NZ_QFYS01000002.1"/>
</dbReference>
<dbReference type="EMBL" id="QFYS01000002">
    <property type="protein sequence ID" value="RAK67210.1"/>
    <property type="molecule type" value="Genomic_DNA"/>
</dbReference>
<dbReference type="GO" id="GO:0008270">
    <property type="term" value="F:zinc ion binding"/>
    <property type="evidence" value="ECO:0007669"/>
    <property type="project" value="InterPro"/>
</dbReference>
<keyword evidence="9" id="KW-1185">Reference proteome</keyword>
<dbReference type="CDD" id="cd04277">
    <property type="entry name" value="ZnMc_serralysin_like"/>
    <property type="match status" value="1"/>
</dbReference>
<dbReference type="Pfam" id="PF00353">
    <property type="entry name" value="HemolysinCabind"/>
    <property type="match status" value="3"/>
</dbReference>
<evidence type="ECO:0000256" key="2">
    <source>
        <dbReference type="ARBA" id="ARBA00004613"/>
    </source>
</evidence>
<keyword evidence="4" id="KW-0964">Secreted</keyword>
<dbReference type="AlphaFoldDB" id="A0A328BIT6"/>
<dbReference type="GO" id="GO:0005509">
    <property type="term" value="F:calcium ion binding"/>
    <property type="evidence" value="ECO:0007669"/>
    <property type="project" value="InterPro"/>
</dbReference>
<evidence type="ECO:0000256" key="1">
    <source>
        <dbReference type="ARBA" id="ARBA00001913"/>
    </source>
</evidence>
<dbReference type="PANTHER" id="PTHR38340">
    <property type="entry name" value="S-LAYER PROTEIN"/>
    <property type="match status" value="1"/>
</dbReference>
<dbReference type="Gene3D" id="2.150.10.10">
    <property type="entry name" value="Serralysin-like metalloprotease, C-terminal"/>
    <property type="match status" value="2"/>
</dbReference>
<keyword evidence="5" id="KW-0677">Repeat</keyword>
<dbReference type="GO" id="GO:0005615">
    <property type="term" value="C:extracellular space"/>
    <property type="evidence" value="ECO:0007669"/>
    <property type="project" value="InterPro"/>
</dbReference>
<comment type="similarity">
    <text evidence="3">Belongs to the peptidase M10B family.</text>
</comment>
<feature type="region of interest" description="Disordered" evidence="6">
    <location>
        <begin position="492"/>
        <end position="513"/>
    </location>
</feature>
<evidence type="ECO:0000256" key="3">
    <source>
        <dbReference type="ARBA" id="ARBA00009490"/>
    </source>
</evidence>
<dbReference type="SUPFAM" id="SSF51120">
    <property type="entry name" value="beta-Roll"/>
    <property type="match status" value="2"/>
</dbReference>
<dbReference type="InterPro" id="IPR006026">
    <property type="entry name" value="Peptidase_Metallo"/>
</dbReference>
<dbReference type="InterPro" id="IPR013858">
    <property type="entry name" value="Peptidase_M10B_C"/>
</dbReference>
<proteinExistence type="inferred from homology"/>
<evidence type="ECO:0000256" key="6">
    <source>
        <dbReference type="SAM" id="MobiDB-lite"/>
    </source>
</evidence>
<dbReference type="Pfam" id="PF13688">
    <property type="entry name" value="Reprolysin_5"/>
    <property type="match status" value="1"/>
</dbReference>